<evidence type="ECO:0000313" key="8">
    <source>
        <dbReference type="EMBL" id="TFF19671.1"/>
    </source>
</evidence>
<evidence type="ECO:0000256" key="4">
    <source>
        <dbReference type="PIRSR" id="PIRSR606225-1"/>
    </source>
</evidence>
<dbReference type="PANTHER" id="PTHR21600">
    <property type="entry name" value="MITOCHONDRIAL RNA PSEUDOURIDINE SYNTHASE"/>
    <property type="match status" value="1"/>
</dbReference>
<evidence type="ECO:0000259" key="7">
    <source>
        <dbReference type="SMART" id="SM00363"/>
    </source>
</evidence>
<gene>
    <name evidence="8" type="ORF">E3C22_18415</name>
</gene>
<dbReference type="SUPFAM" id="SSF55120">
    <property type="entry name" value="Pseudouridine synthase"/>
    <property type="match status" value="1"/>
</dbReference>
<dbReference type="Pfam" id="PF00849">
    <property type="entry name" value="PseudoU_synth_2"/>
    <property type="match status" value="1"/>
</dbReference>
<dbReference type="SUPFAM" id="SSF55174">
    <property type="entry name" value="Alpha-L RNA-binding motif"/>
    <property type="match status" value="1"/>
</dbReference>
<dbReference type="InterPro" id="IPR006224">
    <property type="entry name" value="PsdUridine_synth_RluA-like_CS"/>
</dbReference>
<dbReference type="InterPro" id="IPR002942">
    <property type="entry name" value="S4_RNA-bd"/>
</dbReference>
<organism evidence="8 9">
    <name type="scientific">Jiella endophytica</name>
    <dbReference type="NCBI Taxonomy" id="2558362"/>
    <lineage>
        <taxon>Bacteria</taxon>
        <taxon>Pseudomonadati</taxon>
        <taxon>Pseudomonadota</taxon>
        <taxon>Alphaproteobacteria</taxon>
        <taxon>Hyphomicrobiales</taxon>
        <taxon>Aurantimonadaceae</taxon>
        <taxon>Jiella</taxon>
    </lineage>
</organism>
<dbReference type="InterPro" id="IPR006145">
    <property type="entry name" value="PsdUridine_synth_RsuA/RluA"/>
</dbReference>
<sequence>METRRFVVAEPDAGERLDVFLARLLDGELSRSRIKALIEDGNTRIDDRPAESAKRKLAAGESVELALPAPEDAEPKPQQIPLDIRYEDAFLLVIDKPAGLVVHPGAGNPDGTLVNALVAHCGPSLTGIGGVRRPGIVHRLDKDTSGLLVVAKTETAHRSLSEQFAAHGRDGRLSRTYLAVVWGEPRPAAGVVDAALGRSATNRIKRAVVPAGRSDARHAMTHYETLAVGHAAAEASLLRCRLETGRTHQIRVHMAHIGHPLVADPLYGAAMRTKAVRLDCESRAVVDDFGRQALHAAELGFRHPADDRTMLFRSPLPADMRNLCEVLSVDVADEAIVRLDGEPA</sequence>
<dbReference type="PROSITE" id="PS50889">
    <property type="entry name" value="S4"/>
    <property type="match status" value="1"/>
</dbReference>
<dbReference type="InterPro" id="IPR006225">
    <property type="entry name" value="PsdUridine_synth_RluC/D"/>
</dbReference>
<protein>
    <recommendedName>
        <fullName evidence="6">Pseudouridine synthase</fullName>
        <ecNumber evidence="6">5.4.99.-</ecNumber>
    </recommendedName>
</protein>
<keyword evidence="9" id="KW-1185">Reference proteome</keyword>
<evidence type="ECO:0000256" key="5">
    <source>
        <dbReference type="PROSITE-ProRule" id="PRU00182"/>
    </source>
</evidence>
<dbReference type="GO" id="GO:0160140">
    <property type="term" value="F:23S rRNA pseudouridine(1911/1915/1917) synthase activity"/>
    <property type="evidence" value="ECO:0007669"/>
    <property type="project" value="UniProtKB-EC"/>
</dbReference>
<dbReference type="PROSITE" id="PS01129">
    <property type="entry name" value="PSI_RLU"/>
    <property type="match status" value="1"/>
</dbReference>
<keyword evidence="2 6" id="KW-0413">Isomerase</keyword>
<reference evidence="8 9" key="1">
    <citation type="submission" date="2019-03" db="EMBL/GenBank/DDBJ databases">
        <title>Jiella endophytica sp. nov., a novel endophytic bacterium isolated from root of Ficus microcarpa Linn. f.</title>
        <authorList>
            <person name="Tuo L."/>
        </authorList>
    </citation>
    <scope>NUCLEOTIDE SEQUENCE [LARGE SCALE GENOMIC DNA]</scope>
    <source>
        <strain evidence="8 9">CBS5Q-3</strain>
    </source>
</reference>
<dbReference type="Gene3D" id="3.10.290.10">
    <property type="entry name" value="RNA-binding S4 domain"/>
    <property type="match status" value="1"/>
</dbReference>
<comment type="similarity">
    <text evidence="1 6">Belongs to the pseudouridine synthase RluA family.</text>
</comment>
<comment type="catalytic activity">
    <reaction evidence="3">
        <text>uridine(1911/1915/1917) in 23S rRNA = pseudouridine(1911/1915/1917) in 23S rRNA</text>
        <dbReference type="Rhea" id="RHEA:42524"/>
        <dbReference type="Rhea" id="RHEA-COMP:10097"/>
        <dbReference type="Rhea" id="RHEA-COMP:10098"/>
        <dbReference type="ChEBI" id="CHEBI:65314"/>
        <dbReference type="ChEBI" id="CHEBI:65315"/>
        <dbReference type="EC" id="5.4.99.23"/>
    </reaction>
</comment>
<name>A0A4Y8RDJ3_9HYPH</name>
<dbReference type="CDD" id="cd02869">
    <property type="entry name" value="PseudoU_synth_RluA_like"/>
    <property type="match status" value="1"/>
</dbReference>
<dbReference type="CDD" id="cd00165">
    <property type="entry name" value="S4"/>
    <property type="match status" value="1"/>
</dbReference>
<dbReference type="InterPro" id="IPR036986">
    <property type="entry name" value="S4_RNA-bd_sf"/>
</dbReference>
<evidence type="ECO:0000256" key="2">
    <source>
        <dbReference type="ARBA" id="ARBA00023235"/>
    </source>
</evidence>
<dbReference type="RefSeq" id="WP_134763351.1">
    <property type="nucleotide sequence ID" value="NZ_SOZD01000006.1"/>
</dbReference>
<evidence type="ECO:0000313" key="9">
    <source>
        <dbReference type="Proteomes" id="UP000298179"/>
    </source>
</evidence>
<proteinExistence type="inferred from homology"/>
<comment type="catalytic activity">
    <reaction evidence="6">
        <text>a uridine in RNA = a pseudouridine in RNA</text>
        <dbReference type="Rhea" id="RHEA:48348"/>
        <dbReference type="Rhea" id="RHEA-COMP:12068"/>
        <dbReference type="Rhea" id="RHEA-COMP:12069"/>
        <dbReference type="ChEBI" id="CHEBI:65314"/>
        <dbReference type="ChEBI" id="CHEBI:65315"/>
    </reaction>
</comment>
<dbReference type="InterPro" id="IPR050188">
    <property type="entry name" value="RluA_PseudoU_synthase"/>
</dbReference>
<dbReference type="GO" id="GO:0000455">
    <property type="term" value="P:enzyme-directed rRNA pseudouridine synthesis"/>
    <property type="evidence" value="ECO:0007669"/>
    <property type="project" value="TreeGrafter"/>
</dbReference>
<accession>A0A4Y8RDJ3</accession>
<comment type="function">
    <text evidence="6">Responsible for synthesis of pseudouridine from uracil.</text>
</comment>
<dbReference type="NCBIfam" id="TIGR00005">
    <property type="entry name" value="rluA_subfam"/>
    <property type="match status" value="1"/>
</dbReference>
<dbReference type="GO" id="GO:0003723">
    <property type="term" value="F:RNA binding"/>
    <property type="evidence" value="ECO:0007669"/>
    <property type="project" value="UniProtKB-KW"/>
</dbReference>
<comment type="caution">
    <text evidence="8">The sequence shown here is derived from an EMBL/GenBank/DDBJ whole genome shotgun (WGS) entry which is preliminary data.</text>
</comment>
<dbReference type="AlphaFoldDB" id="A0A4Y8RDJ3"/>
<evidence type="ECO:0000256" key="6">
    <source>
        <dbReference type="RuleBase" id="RU362028"/>
    </source>
</evidence>
<evidence type="ECO:0000256" key="3">
    <source>
        <dbReference type="ARBA" id="ARBA00036882"/>
    </source>
</evidence>
<dbReference type="InterPro" id="IPR020103">
    <property type="entry name" value="PsdUridine_synth_cat_dom_sf"/>
</dbReference>
<feature type="domain" description="RNA-binding S4" evidence="7">
    <location>
        <begin position="15"/>
        <end position="81"/>
    </location>
</feature>
<dbReference type="SMART" id="SM00363">
    <property type="entry name" value="S4"/>
    <property type="match status" value="1"/>
</dbReference>
<dbReference type="EC" id="5.4.99.-" evidence="6"/>
<dbReference type="EMBL" id="SOZD01000006">
    <property type="protein sequence ID" value="TFF19671.1"/>
    <property type="molecule type" value="Genomic_DNA"/>
</dbReference>
<dbReference type="OrthoDB" id="9807829at2"/>
<evidence type="ECO:0000256" key="1">
    <source>
        <dbReference type="ARBA" id="ARBA00010876"/>
    </source>
</evidence>
<dbReference type="PANTHER" id="PTHR21600:SF44">
    <property type="entry name" value="RIBOSOMAL LARGE SUBUNIT PSEUDOURIDINE SYNTHASE D"/>
    <property type="match status" value="1"/>
</dbReference>
<keyword evidence="5" id="KW-0694">RNA-binding</keyword>
<dbReference type="Gene3D" id="3.30.2350.10">
    <property type="entry name" value="Pseudouridine synthase"/>
    <property type="match status" value="1"/>
</dbReference>
<feature type="active site" evidence="4">
    <location>
        <position position="141"/>
    </location>
</feature>
<dbReference type="Proteomes" id="UP000298179">
    <property type="component" value="Unassembled WGS sequence"/>
</dbReference>